<accession>A0A368YYZ3</accession>
<dbReference type="RefSeq" id="WP_114349032.1">
    <property type="nucleotide sequence ID" value="NZ_QPJL01000007.1"/>
</dbReference>
<name>A0A368YYZ3_9RHOB</name>
<dbReference type="Proteomes" id="UP000253345">
    <property type="component" value="Unassembled WGS sequence"/>
</dbReference>
<reference evidence="1 2" key="1">
    <citation type="submission" date="2018-07" db="EMBL/GenBank/DDBJ databases">
        <title>Genomic Encyclopedia of Type Strains, Phase III (KMG-III): the genomes of soil and plant-associated and newly described type strains.</title>
        <authorList>
            <person name="Whitman W."/>
        </authorList>
    </citation>
    <scope>NUCLEOTIDE SEQUENCE [LARGE SCALE GENOMIC DNA]</scope>
    <source>
        <strain evidence="1 2">CECT 8525</strain>
    </source>
</reference>
<sequence>MSDAARAGRYLGAAICDRQVTELTGIARGLIADGHLSDAEIVFLHKWLAANEGVHSHPMVSRLIQRIEESAADKVIDEDERRDLHDTLNRLTGNDFELGEVLKSTTLPLDNPAPALTFERQRYCFTGTFVTGTRKQCEAEVISRGGRCGTIAWSTNVLVIGEYATASWAQSSFGRKIEQAVEWQNQGSPIRIVSEAHWRQHID</sequence>
<comment type="caution">
    <text evidence="1">The sequence shown here is derived from an EMBL/GenBank/DDBJ whole genome shotgun (WGS) entry which is preliminary data.</text>
</comment>
<evidence type="ECO:0008006" key="3">
    <source>
        <dbReference type="Google" id="ProtNLM"/>
    </source>
</evidence>
<dbReference type="AlphaFoldDB" id="A0A368YYZ3"/>
<keyword evidence="2" id="KW-1185">Reference proteome</keyword>
<proteinExistence type="predicted"/>
<dbReference type="EMBL" id="QPJL01000007">
    <property type="protein sequence ID" value="RCW84869.1"/>
    <property type="molecule type" value="Genomic_DNA"/>
</dbReference>
<dbReference type="InterPro" id="IPR036420">
    <property type="entry name" value="BRCT_dom_sf"/>
</dbReference>
<organism evidence="1 2">
    <name type="scientific">Paracoccus lutimaris</name>
    <dbReference type="NCBI Taxonomy" id="1490030"/>
    <lineage>
        <taxon>Bacteria</taxon>
        <taxon>Pseudomonadati</taxon>
        <taxon>Pseudomonadota</taxon>
        <taxon>Alphaproteobacteria</taxon>
        <taxon>Rhodobacterales</taxon>
        <taxon>Paracoccaceae</taxon>
        <taxon>Paracoccus</taxon>
    </lineage>
</organism>
<evidence type="ECO:0000313" key="1">
    <source>
        <dbReference type="EMBL" id="RCW84869.1"/>
    </source>
</evidence>
<gene>
    <name evidence="1" type="ORF">DFP89_107174</name>
</gene>
<dbReference type="CDD" id="cd17748">
    <property type="entry name" value="BRCT_DNA_ligase_like"/>
    <property type="match status" value="1"/>
</dbReference>
<dbReference type="Gene3D" id="3.40.50.10190">
    <property type="entry name" value="BRCT domain"/>
    <property type="match status" value="1"/>
</dbReference>
<dbReference type="OrthoDB" id="5451971at2"/>
<protein>
    <recommendedName>
        <fullName evidence="3">BRCA1 C Terminus (BRCT) protein</fullName>
    </recommendedName>
</protein>
<evidence type="ECO:0000313" key="2">
    <source>
        <dbReference type="Proteomes" id="UP000253345"/>
    </source>
</evidence>